<evidence type="ECO:0000259" key="12">
    <source>
        <dbReference type="PROSITE" id="PS50929"/>
    </source>
</evidence>
<feature type="transmembrane region" description="Helical" evidence="10">
    <location>
        <begin position="232"/>
        <end position="254"/>
    </location>
</feature>
<feature type="domain" description="ABC transporter" evidence="11">
    <location>
        <begin position="432"/>
        <end position="656"/>
    </location>
</feature>
<dbReference type="CDD" id="cd03244">
    <property type="entry name" value="ABCC_MRP_domain2"/>
    <property type="match status" value="1"/>
</dbReference>
<feature type="transmembrane region" description="Helical" evidence="10">
    <location>
        <begin position="156"/>
        <end position="178"/>
    </location>
</feature>
<dbReference type="PROSITE" id="PS00211">
    <property type="entry name" value="ABC_TRANSPORTER_1"/>
    <property type="match status" value="2"/>
</dbReference>
<proteinExistence type="inferred from homology"/>
<keyword evidence="7 10" id="KW-1133">Transmembrane helix</keyword>
<dbReference type="InterPro" id="IPR050173">
    <property type="entry name" value="ABC_transporter_C-like"/>
</dbReference>
<dbReference type="InterPro" id="IPR003593">
    <property type="entry name" value="AAA+_ATPase"/>
</dbReference>
<evidence type="ECO:0000256" key="8">
    <source>
        <dbReference type="ARBA" id="ARBA00023136"/>
    </source>
</evidence>
<dbReference type="CDD" id="cd18580">
    <property type="entry name" value="ABC_6TM_ABCC_D2"/>
    <property type="match status" value="1"/>
</dbReference>
<evidence type="ECO:0000256" key="6">
    <source>
        <dbReference type="ARBA" id="ARBA00022840"/>
    </source>
</evidence>
<dbReference type="Pfam" id="PF00664">
    <property type="entry name" value="ABC_membrane"/>
    <property type="match status" value="2"/>
</dbReference>
<feature type="transmembrane region" description="Helical" evidence="10">
    <location>
        <begin position="339"/>
        <end position="360"/>
    </location>
</feature>
<name>A0A815HP09_9BILA</name>
<evidence type="ECO:0000259" key="11">
    <source>
        <dbReference type="PROSITE" id="PS50893"/>
    </source>
</evidence>
<dbReference type="Gene3D" id="1.20.1560.10">
    <property type="entry name" value="ABC transporter type 1, transmembrane domain"/>
    <property type="match status" value="2"/>
</dbReference>
<feature type="transmembrane region" description="Helical" evidence="10">
    <location>
        <begin position="833"/>
        <end position="857"/>
    </location>
</feature>
<dbReference type="InterPro" id="IPR036640">
    <property type="entry name" value="ABC1_TM_sf"/>
</dbReference>
<dbReference type="Proteomes" id="UP000663854">
    <property type="component" value="Unassembled WGS sequence"/>
</dbReference>
<dbReference type="EMBL" id="CAJNOH010000825">
    <property type="protein sequence ID" value="CAF1131508.1"/>
    <property type="molecule type" value="Genomic_DNA"/>
</dbReference>
<reference evidence="14" key="1">
    <citation type="submission" date="2021-02" db="EMBL/GenBank/DDBJ databases">
        <authorList>
            <person name="Nowell W R."/>
        </authorList>
    </citation>
    <scope>NUCLEOTIDE SEQUENCE</scope>
</reference>
<gene>
    <name evidence="14" type="ORF">JXQ802_LOCUS32288</name>
    <name evidence="13" type="ORF">PYM288_LOCUS21240</name>
</gene>
<feature type="transmembrane region" description="Helical" evidence="10">
    <location>
        <begin position="372"/>
        <end position="392"/>
    </location>
</feature>
<dbReference type="GO" id="GO:0005524">
    <property type="term" value="F:ATP binding"/>
    <property type="evidence" value="ECO:0007669"/>
    <property type="project" value="UniProtKB-KW"/>
</dbReference>
<dbReference type="CDD" id="cd03250">
    <property type="entry name" value="ABCC_MRP_domain1"/>
    <property type="match status" value="1"/>
</dbReference>
<dbReference type="FunFam" id="3.40.50.300:FF:000163">
    <property type="entry name" value="Multidrug resistance-associated protein member 4"/>
    <property type="match status" value="1"/>
</dbReference>
<dbReference type="Gene3D" id="3.40.50.300">
    <property type="entry name" value="P-loop containing nucleotide triphosphate hydrolases"/>
    <property type="match status" value="2"/>
</dbReference>
<evidence type="ECO:0000313" key="15">
    <source>
        <dbReference type="Proteomes" id="UP000663870"/>
    </source>
</evidence>
<dbReference type="InterPro" id="IPR044746">
    <property type="entry name" value="ABCC_6TM_D1"/>
</dbReference>
<protein>
    <submittedName>
        <fullName evidence="14">Uncharacterized protein</fullName>
    </submittedName>
</protein>
<feature type="transmembrane region" description="Helical" evidence="10">
    <location>
        <begin position="703"/>
        <end position="720"/>
    </location>
</feature>
<feature type="domain" description="ABC transmembrane type-1" evidence="12">
    <location>
        <begin position="117"/>
        <end position="387"/>
    </location>
</feature>
<dbReference type="EMBL" id="CAJNOL010001414">
    <property type="protein sequence ID" value="CAF1354766.1"/>
    <property type="molecule type" value="Genomic_DNA"/>
</dbReference>
<comment type="caution">
    <text evidence="14">The sequence shown here is derived from an EMBL/GenBank/DDBJ whole genome shotgun (WGS) entry which is preliminary data.</text>
</comment>
<dbReference type="GO" id="GO:0140359">
    <property type="term" value="F:ABC-type transporter activity"/>
    <property type="evidence" value="ECO:0007669"/>
    <property type="project" value="InterPro"/>
</dbReference>
<dbReference type="PROSITE" id="PS50893">
    <property type="entry name" value="ABC_TRANSPORTER_2"/>
    <property type="match status" value="2"/>
</dbReference>
<keyword evidence="5" id="KW-0547">Nucleotide-binding</keyword>
<dbReference type="FunFam" id="1.20.1560.10:FF:000010">
    <property type="entry name" value="Multidrug resistance-associated ABC transporter"/>
    <property type="match status" value="1"/>
</dbReference>
<evidence type="ECO:0000256" key="5">
    <source>
        <dbReference type="ARBA" id="ARBA00022741"/>
    </source>
</evidence>
<dbReference type="InterPro" id="IPR011527">
    <property type="entry name" value="ABC1_TM_dom"/>
</dbReference>
<dbReference type="PANTHER" id="PTHR24223:SF456">
    <property type="entry name" value="MULTIDRUG RESISTANCE-ASSOCIATED PROTEIN LETHAL(2)03659"/>
    <property type="match status" value="1"/>
</dbReference>
<keyword evidence="6" id="KW-0067">ATP-binding</keyword>
<dbReference type="SMART" id="SM00382">
    <property type="entry name" value="AAA"/>
    <property type="match status" value="2"/>
</dbReference>
<sequence length="1253" mass="141935">MLGFSSSRISPEAQVESNNVTNSNPSNLSPKTQSKTRKQSGLEWAYSSWTRWISVVLWWWVKPILSLGYRRTIVDKDLEDIPVNDKCSVLLDKVNCDSTKWPGTWNVIRQAFLKDYLLIVVFIVPYSAARIAQPLIIRETVLYIKGQTKLPTYAGYLLAIAISICSVLQVILMHQIFFHGRRIGMRVRNYLSSIIYKHLLTLNTASLHNTTAAQTINLIANDASKFEDLGMFFYYFWATPVEALVMFGLIWRIIDLPTLFGYAILILYVPMQLIFSKLFGQYRAATMKYTDNRIQTVHEIVNGCQIIKMYNWEKAMERRVREARHCEFSNIFKSSCLRALNIGLNFASLPLISLATFGSSWLMGLPFISEDIFTVMSFFALIRMPITAYFPYTIEKLSEARISAKRIDQFLQLETLVDKRDKEQKEKGDDAIIMENASFSWKDYSCLSDLNGTIQVGTLVGIKGATGAGKSSLLAAILGEMNLTNGKLRQYVNSISYAPQSAWIFADTIRANILLGKPMNEERYKNVIKASCLDIDLRNFGEAGDLMMVGDKGVNLSGGQKARISLARALYTDADLYLLDDPIAAVDPKVAKKIFDECIGPRSLLREKTRIFVTHQIHFLIEADQTIVLKNGRIDELHIKQSTLNERSNVTTEVDSTDKNQTDWTLNTAVTDINSIVQDEMSTDGAVNWHVWLELFTAPPLRWFGFILLIVLIFAAEALFDATNRWLAIWSEKVEKCERSSLDASIYLGLTLGTLFIALLRAFYMFYILLSGATYFHNRMLKGILYTSLRFFESNPGGRILNRASKDQQVLDESLPLTVIDTIQMTMTILGSIVIIGIINPWVLLILIPLIPAFWWIRRFFLRSSCQLKRLDSVTRSPIYTLFSSSLDGLTSIRAFNVQADFMDMFMERIDTNSRAYFLLIAAGRWFGLRLDLMASLLTLITSILAVAVRGQIDHSALALSLTYCLTIVDLFQWAIRQSAEAETYMTSAERVHEYGQLVRETGKKEHESKGLIQPPNDWPSRGIIEFRNYTFRYRPELNSVLKNLNLRIESKEKIGVIGRTGAGKSSILQALFRLVDQTAITGTILIDNINIGELSLDFLRSHLSVIPQVPILFCGTLRYNLDPFGQISDEECLQALEAVQLKQLVRSNPNGLNLLIAESGSNLSVGERQLICVARAILKRSHILLVDEATANVDHATDKMIQEVISEKFRDRTILTIAHRLNTVANSDRILMLEKGEVVYFDAPNNIDLFLM</sequence>
<keyword evidence="4 10" id="KW-0812">Transmembrane</keyword>
<feature type="region of interest" description="Disordered" evidence="9">
    <location>
        <begin position="1"/>
        <end position="35"/>
    </location>
</feature>
<dbReference type="AlphaFoldDB" id="A0A815HP09"/>
<dbReference type="CDD" id="cd18579">
    <property type="entry name" value="ABC_6TM_ABCC_D1"/>
    <property type="match status" value="1"/>
</dbReference>
<dbReference type="InterPro" id="IPR017871">
    <property type="entry name" value="ABC_transporter-like_CS"/>
</dbReference>
<keyword evidence="15" id="KW-1185">Reference proteome</keyword>
<feature type="transmembrane region" description="Helical" evidence="10">
    <location>
        <begin position="260"/>
        <end position="279"/>
    </location>
</feature>
<evidence type="ECO:0000313" key="13">
    <source>
        <dbReference type="EMBL" id="CAF1131508.1"/>
    </source>
</evidence>
<evidence type="ECO:0000313" key="14">
    <source>
        <dbReference type="EMBL" id="CAF1354766.1"/>
    </source>
</evidence>
<feature type="transmembrane region" description="Helical" evidence="10">
    <location>
        <begin position="746"/>
        <end position="770"/>
    </location>
</feature>
<feature type="domain" description="ABC transmembrane type-1" evidence="12">
    <location>
        <begin position="707"/>
        <end position="984"/>
    </location>
</feature>
<dbReference type="InterPro" id="IPR044726">
    <property type="entry name" value="ABCC_6TM_D2"/>
</dbReference>
<comment type="similarity">
    <text evidence="2">Belongs to the ABC transporter superfamily. ABCC family. Conjugate transporter (TC 3.A.1.208) subfamily.</text>
</comment>
<keyword evidence="3" id="KW-0813">Transport</keyword>
<dbReference type="GO" id="GO:0016887">
    <property type="term" value="F:ATP hydrolysis activity"/>
    <property type="evidence" value="ECO:0007669"/>
    <property type="project" value="InterPro"/>
</dbReference>
<comment type="subcellular location">
    <subcellularLocation>
        <location evidence="1">Membrane</location>
        <topology evidence="1">Multi-pass membrane protein</topology>
    </subcellularLocation>
</comment>
<accession>A0A815HP09</accession>
<keyword evidence="8 10" id="KW-0472">Membrane</keyword>
<evidence type="ECO:0000256" key="2">
    <source>
        <dbReference type="ARBA" id="ARBA00009726"/>
    </source>
</evidence>
<evidence type="ECO:0000256" key="1">
    <source>
        <dbReference type="ARBA" id="ARBA00004141"/>
    </source>
</evidence>
<dbReference type="GO" id="GO:0016020">
    <property type="term" value="C:membrane"/>
    <property type="evidence" value="ECO:0007669"/>
    <property type="project" value="UniProtKB-SubCell"/>
</dbReference>
<dbReference type="Proteomes" id="UP000663870">
    <property type="component" value="Unassembled WGS sequence"/>
</dbReference>
<organism evidence="14 15">
    <name type="scientific">Rotaria sordida</name>
    <dbReference type="NCBI Taxonomy" id="392033"/>
    <lineage>
        <taxon>Eukaryota</taxon>
        <taxon>Metazoa</taxon>
        <taxon>Spiralia</taxon>
        <taxon>Gnathifera</taxon>
        <taxon>Rotifera</taxon>
        <taxon>Eurotatoria</taxon>
        <taxon>Bdelloidea</taxon>
        <taxon>Philodinida</taxon>
        <taxon>Philodinidae</taxon>
        <taxon>Rotaria</taxon>
    </lineage>
</organism>
<dbReference type="SUPFAM" id="SSF90123">
    <property type="entry name" value="ABC transporter transmembrane region"/>
    <property type="match status" value="2"/>
</dbReference>
<feature type="transmembrane region" description="Helical" evidence="10">
    <location>
        <begin position="116"/>
        <end position="136"/>
    </location>
</feature>
<feature type="domain" description="ABC transporter" evidence="11">
    <location>
        <begin position="1025"/>
        <end position="1252"/>
    </location>
</feature>
<dbReference type="FunFam" id="3.40.50.300:FF:000997">
    <property type="entry name" value="Multidrug resistance-associated protein 1"/>
    <property type="match status" value="1"/>
</dbReference>
<dbReference type="Pfam" id="PF00005">
    <property type="entry name" value="ABC_tran"/>
    <property type="match status" value="2"/>
</dbReference>
<dbReference type="SUPFAM" id="SSF52540">
    <property type="entry name" value="P-loop containing nucleoside triphosphate hydrolases"/>
    <property type="match status" value="2"/>
</dbReference>
<dbReference type="PANTHER" id="PTHR24223">
    <property type="entry name" value="ATP-BINDING CASSETTE SUB-FAMILY C"/>
    <property type="match status" value="1"/>
</dbReference>
<evidence type="ECO:0000256" key="4">
    <source>
        <dbReference type="ARBA" id="ARBA00022692"/>
    </source>
</evidence>
<dbReference type="InterPro" id="IPR027417">
    <property type="entry name" value="P-loop_NTPase"/>
</dbReference>
<evidence type="ECO:0000256" key="3">
    <source>
        <dbReference type="ARBA" id="ARBA00022448"/>
    </source>
</evidence>
<feature type="compositionally biased region" description="Polar residues" evidence="9">
    <location>
        <begin position="1"/>
        <end position="33"/>
    </location>
</feature>
<dbReference type="InterPro" id="IPR003439">
    <property type="entry name" value="ABC_transporter-like_ATP-bd"/>
</dbReference>
<dbReference type="PROSITE" id="PS50929">
    <property type="entry name" value="ABC_TM1F"/>
    <property type="match status" value="2"/>
</dbReference>
<evidence type="ECO:0000256" key="10">
    <source>
        <dbReference type="SAM" id="Phobius"/>
    </source>
</evidence>
<evidence type="ECO:0000256" key="7">
    <source>
        <dbReference type="ARBA" id="ARBA00022989"/>
    </source>
</evidence>
<evidence type="ECO:0000256" key="9">
    <source>
        <dbReference type="SAM" id="MobiDB-lite"/>
    </source>
</evidence>